<dbReference type="GO" id="GO:0042176">
    <property type="term" value="P:regulation of protein catabolic process"/>
    <property type="evidence" value="ECO:0007669"/>
    <property type="project" value="InterPro"/>
</dbReference>
<dbReference type="InterPro" id="IPR040892">
    <property type="entry name" value="RPN1_N"/>
</dbReference>
<gene>
    <name evidence="7" type="ORF">PPYR1160_LOCUS13623</name>
</gene>
<dbReference type="InterPro" id="IPR016643">
    <property type="entry name" value="26S_Psome_Rpn1"/>
</dbReference>
<evidence type="ECO:0000256" key="3">
    <source>
        <dbReference type="ARBA" id="ARBA00022942"/>
    </source>
</evidence>
<keyword evidence="3" id="KW-0647">Proteasome</keyword>
<name>A0A7R9UFG8_9STRA</name>
<feature type="domain" description="RPN1 N-terminal" evidence="5">
    <location>
        <begin position="47"/>
        <end position="350"/>
    </location>
</feature>
<reference evidence="7" key="1">
    <citation type="submission" date="2021-01" db="EMBL/GenBank/DDBJ databases">
        <authorList>
            <person name="Corre E."/>
            <person name="Pelletier E."/>
            <person name="Niang G."/>
            <person name="Scheremetjew M."/>
            <person name="Finn R."/>
            <person name="Kale V."/>
            <person name="Holt S."/>
            <person name="Cochrane G."/>
            <person name="Meng A."/>
            <person name="Brown T."/>
            <person name="Cohen L."/>
        </authorList>
    </citation>
    <scope>NUCLEOTIDE SEQUENCE</scope>
    <source>
        <strain evidence="7">CCMP2078</strain>
    </source>
</reference>
<dbReference type="EMBL" id="HBEA01017931">
    <property type="protein sequence ID" value="CAD8264120.1"/>
    <property type="molecule type" value="Transcribed_RNA"/>
</dbReference>
<feature type="region of interest" description="Disordered" evidence="4">
    <location>
        <begin position="1"/>
        <end position="40"/>
    </location>
</feature>
<dbReference type="InterPro" id="IPR011989">
    <property type="entry name" value="ARM-like"/>
</dbReference>
<dbReference type="PANTHER" id="PTHR10943:SF1">
    <property type="entry name" value="26S PROTEASOME NON-ATPASE REGULATORY SUBUNIT 2"/>
    <property type="match status" value="1"/>
</dbReference>
<dbReference type="Gene3D" id="1.25.10.10">
    <property type="entry name" value="Leucine-rich Repeat Variant"/>
    <property type="match status" value="1"/>
</dbReference>
<dbReference type="InterPro" id="IPR041433">
    <property type="entry name" value="RPN1_C"/>
</dbReference>
<keyword evidence="2" id="KW-0677">Repeat</keyword>
<dbReference type="Pfam" id="PF17781">
    <property type="entry name" value="RPN1_RPN2_N"/>
    <property type="match status" value="1"/>
</dbReference>
<dbReference type="GO" id="GO:0005634">
    <property type="term" value="C:nucleus"/>
    <property type="evidence" value="ECO:0007669"/>
    <property type="project" value="TreeGrafter"/>
</dbReference>
<evidence type="ECO:0000256" key="1">
    <source>
        <dbReference type="ARBA" id="ARBA00005460"/>
    </source>
</evidence>
<dbReference type="AlphaFoldDB" id="A0A7R9UFG8"/>
<proteinExistence type="inferred from homology"/>
<dbReference type="GO" id="GO:0030234">
    <property type="term" value="F:enzyme regulator activity"/>
    <property type="evidence" value="ECO:0007669"/>
    <property type="project" value="InterPro"/>
</dbReference>
<dbReference type="Pfam" id="PF01851">
    <property type="entry name" value="PC_rep"/>
    <property type="match status" value="1"/>
</dbReference>
<dbReference type="Pfam" id="PF18051">
    <property type="entry name" value="RPN1_C"/>
    <property type="match status" value="1"/>
</dbReference>
<evidence type="ECO:0000313" key="7">
    <source>
        <dbReference type="EMBL" id="CAD8264120.1"/>
    </source>
</evidence>
<protein>
    <recommendedName>
        <fullName evidence="8">26S proteasome non-ATPase regulatory subunit 2 homolog</fullName>
    </recommendedName>
</protein>
<dbReference type="GO" id="GO:0034515">
    <property type="term" value="C:proteasome storage granule"/>
    <property type="evidence" value="ECO:0007669"/>
    <property type="project" value="TreeGrafter"/>
</dbReference>
<comment type="similarity">
    <text evidence="1">Belongs to the proteasome subunit S2 family.</text>
</comment>
<dbReference type="InterPro" id="IPR002015">
    <property type="entry name" value="Proteasome/cyclosome_rpt"/>
</dbReference>
<evidence type="ECO:0008006" key="8">
    <source>
        <dbReference type="Google" id="ProtNLM"/>
    </source>
</evidence>
<evidence type="ECO:0000259" key="6">
    <source>
        <dbReference type="Pfam" id="PF18051"/>
    </source>
</evidence>
<evidence type="ECO:0000259" key="5">
    <source>
        <dbReference type="Pfam" id="PF17781"/>
    </source>
</evidence>
<dbReference type="SUPFAM" id="SSF48371">
    <property type="entry name" value="ARM repeat"/>
    <property type="match status" value="1"/>
</dbReference>
<sequence length="890" mass="97448">MPNVTEEKTGASSADEPAKTEDAPKKPEETKEEELSEEDRALKEGLDQAVERLGGDASLHMQALEHLRTEIQMATSSMTAVPKPLKFLRPHYEGLKELYGGWAAGESKTFLADILSCLAMTMAEQGSRESLKYKLEGNPIDLGTWGHEYVRSLAGEIGLEHTERTSADPPAGVEDLMEMVHVITPFHVKHNAEAEAVDLLLEVQSLSSLLEVDAIDDTNYGRICLYLLRCSNFLDNPEDLEEMLETCYKLYLKQKAFSDAMRVAIKMRDMTKIKNLFTVCEDEDVKKQMACIYASSRLPMDPERSGNIPLSDELQEIVGNVKLSSYYLSLARDLDVMEPKHPDDIYKSRLSDSGGFRRSRNADVNHQSAKHNLASTFVSAFVNAGFCSDKLILNEDNSWIYMNKDHGMLSAAASLGLLELWNVEEGLNIIDKFLYANEDKVKAGAALAIGIMYNGVNDGTDAVVGLLGDHLESGTSNDLRTAAAMGIGIAYAASCAYPTLEVLQPVVYNPDEGTYVEEVAACALALGQIFVGSCDEDCCSTIVDRLMQSSDTELNTPTSPMMAVGLALLFLGQQEKVEGMLEAVQTVEHKISKLAAVLLETFAYAGTGNVLQVQKLMHLCAEPLTENAEHQAAAVLGIALIASGEDVGREMALRVFDHFLQYSELPIRRAVPLALALLYVSDPENSVIDPLSRLSHDTDAGVAQSAIFALGIVGAGSNNARIAKLLRQLSEFYAREPNHLFVVRIAQGLLHMGKGLLTLNPYYSDKALMKPAAMAGLLPVMVAALEMEKTILKKYHHLLFHLVPAMSPRMMMTVDEKMEVLPVTVRVGTAVETVGQAGRPKTITGFQTHNSPVLLNVNERAELASDEYLPLTGVLEGLVILKKNPDYEES</sequence>
<dbReference type="InterPro" id="IPR016024">
    <property type="entry name" value="ARM-type_fold"/>
</dbReference>
<dbReference type="PANTHER" id="PTHR10943">
    <property type="entry name" value="26S PROTEASOME NON-ATPASE REGULATORY SUBUNIT"/>
    <property type="match status" value="1"/>
</dbReference>
<dbReference type="GO" id="GO:0008540">
    <property type="term" value="C:proteasome regulatory particle, base subcomplex"/>
    <property type="evidence" value="ECO:0007669"/>
    <property type="project" value="TreeGrafter"/>
</dbReference>
<feature type="domain" description="26S proteasome non-ATPase regulatory subunit RPN1 C-terminal" evidence="6">
    <location>
        <begin position="834"/>
        <end position="887"/>
    </location>
</feature>
<dbReference type="GO" id="GO:0043161">
    <property type="term" value="P:proteasome-mediated ubiquitin-dependent protein catabolic process"/>
    <property type="evidence" value="ECO:0007669"/>
    <property type="project" value="TreeGrafter"/>
</dbReference>
<evidence type="ECO:0000256" key="4">
    <source>
        <dbReference type="SAM" id="MobiDB-lite"/>
    </source>
</evidence>
<feature type="compositionally biased region" description="Basic and acidic residues" evidence="4">
    <location>
        <begin position="16"/>
        <end position="29"/>
    </location>
</feature>
<evidence type="ECO:0000256" key="2">
    <source>
        <dbReference type="ARBA" id="ARBA00022737"/>
    </source>
</evidence>
<organism evidence="7">
    <name type="scientific">Pinguiococcus pyrenoidosus</name>
    <dbReference type="NCBI Taxonomy" id="172671"/>
    <lineage>
        <taxon>Eukaryota</taxon>
        <taxon>Sar</taxon>
        <taxon>Stramenopiles</taxon>
        <taxon>Ochrophyta</taxon>
        <taxon>Pinguiophyceae</taxon>
        <taxon>Pinguiochrysidales</taxon>
        <taxon>Pinguiochrysidaceae</taxon>
        <taxon>Pinguiococcus</taxon>
    </lineage>
</organism>
<accession>A0A7R9UFG8</accession>
<dbReference type="PIRSF" id="PIRSF015965">
    <property type="entry name" value="26S_Psome_Rpn1"/>
    <property type="match status" value="1"/>
</dbReference>